<keyword evidence="5" id="KW-0408">Iron</keyword>
<evidence type="ECO:0000256" key="5">
    <source>
        <dbReference type="ARBA" id="ARBA00023004"/>
    </source>
</evidence>
<evidence type="ECO:0000256" key="7">
    <source>
        <dbReference type="ARBA" id="ARBA00023027"/>
    </source>
</evidence>
<dbReference type="AlphaFoldDB" id="A0A345ZW19"/>
<dbReference type="InterPro" id="IPR017941">
    <property type="entry name" value="Rieske_2Fe-2S"/>
</dbReference>
<protein>
    <submittedName>
        <fullName evidence="9">Biphenyl 2,3-dioxygenase</fullName>
    </submittedName>
</protein>
<keyword evidence="6" id="KW-0411">Iron-sulfur</keyword>
<dbReference type="PROSITE" id="PS00570">
    <property type="entry name" value="RING_HYDROXYL_ALPHA"/>
    <property type="match status" value="1"/>
</dbReference>
<dbReference type="InterPro" id="IPR015881">
    <property type="entry name" value="ARHD_Rieske_2Fe_2S"/>
</dbReference>
<evidence type="ECO:0000256" key="4">
    <source>
        <dbReference type="ARBA" id="ARBA00023002"/>
    </source>
</evidence>
<organism evidence="9 10">
    <name type="scientific">Pseudolabrys taiwanensis</name>
    <dbReference type="NCBI Taxonomy" id="331696"/>
    <lineage>
        <taxon>Bacteria</taxon>
        <taxon>Pseudomonadati</taxon>
        <taxon>Pseudomonadota</taxon>
        <taxon>Alphaproteobacteria</taxon>
        <taxon>Hyphomicrobiales</taxon>
        <taxon>Xanthobacteraceae</taxon>
        <taxon>Pseudolabrys</taxon>
    </lineage>
</organism>
<dbReference type="GO" id="GO:0051213">
    <property type="term" value="F:dioxygenase activity"/>
    <property type="evidence" value="ECO:0007669"/>
    <property type="project" value="UniProtKB-KW"/>
</dbReference>
<feature type="domain" description="Rieske" evidence="8">
    <location>
        <begin position="52"/>
        <end position="137"/>
    </location>
</feature>
<keyword evidence="10" id="KW-1185">Reference proteome</keyword>
<reference evidence="9 10" key="1">
    <citation type="submission" date="2018-07" db="EMBL/GenBank/DDBJ databases">
        <authorList>
            <person name="Quirk P.G."/>
            <person name="Krulwich T.A."/>
        </authorList>
    </citation>
    <scope>NUCLEOTIDE SEQUENCE [LARGE SCALE GENOMIC DNA]</scope>
    <source>
        <strain evidence="9 10">CC-BB4</strain>
    </source>
</reference>
<keyword evidence="4" id="KW-0560">Oxidoreductase</keyword>
<dbReference type="Proteomes" id="UP000254889">
    <property type="component" value="Chromosome"/>
</dbReference>
<dbReference type="Gene3D" id="3.90.380.10">
    <property type="entry name" value="Naphthalene 1,2-dioxygenase Alpha Subunit, Chain A, domain 1"/>
    <property type="match status" value="1"/>
</dbReference>
<name>A0A345ZW19_9HYPH</name>
<dbReference type="Pfam" id="PF00848">
    <property type="entry name" value="Ring_hydroxyl_A"/>
    <property type="match status" value="1"/>
</dbReference>
<keyword evidence="3" id="KW-0479">Metal-binding</keyword>
<dbReference type="PANTHER" id="PTHR43756:SF5">
    <property type="entry name" value="CHOLINE MONOOXYGENASE, CHLOROPLASTIC"/>
    <property type="match status" value="1"/>
</dbReference>
<dbReference type="GO" id="GO:0005506">
    <property type="term" value="F:iron ion binding"/>
    <property type="evidence" value="ECO:0007669"/>
    <property type="project" value="InterPro"/>
</dbReference>
<accession>A0A345ZW19</accession>
<dbReference type="EMBL" id="CP031417">
    <property type="protein sequence ID" value="AXK81116.1"/>
    <property type="molecule type" value="Genomic_DNA"/>
</dbReference>
<dbReference type="InterPro" id="IPR015879">
    <property type="entry name" value="Ring_hydroxy_dOase_asu_C_dom"/>
</dbReference>
<dbReference type="PRINTS" id="PR00090">
    <property type="entry name" value="RNGDIOXGNASE"/>
</dbReference>
<sequence length="421" mass="48107">MTNDCRFTETHAQADMTDLAWPSDPAEIPDWIYTDQRIYDLEQERIFRGKTWNYVALECELPNPGDYIRSYIGATPIIVARDPQGEVHAFENRCAHRGAEFCKTYRGNTKQFICPYHQWTYDLSGALVSVPFRRGVKGVGGMPADFKLDEHSLRRLNVATRHGVVFASFRDDMESFEDYLGPEMLDQFDTVFDGRKLKLLGVHRNVMPGNWKLYQENLKDPYHATLLHTYLTTFGLFVAGNKTMILTDSKGRHSTLCNARPQGRPENDQAKTEIRSFHAAMQLADPRVIQLIPEKDSPWTSNAITIWPNLILLRQTNILGARHIVPMGPNQFMLIWTTFGFADDDAAMEQHRLRQNNIFGPGGFIGIDDNEAIKFVQDGVMRSVPRHGLAPLGKDVEGPEVVITDRAIRSMYRHYREEMGL</sequence>
<dbReference type="SUPFAM" id="SSF50022">
    <property type="entry name" value="ISP domain"/>
    <property type="match status" value="1"/>
</dbReference>
<dbReference type="KEGG" id="ptaw:DW352_11680"/>
<keyword evidence="7" id="KW-0520">NAD</keyword>
<dbReference type="Gene3D" id="2.102.10.10">
    <property type="entry name" value="Rieske [2Fe-2S] iron-sulphur domain"/>
    <property type="match status" value="1"/>
</dbReference>
<dbReference type="InterPro" id="IPR001663">
    <property type="entry name" value="Rng_hydr_dOase-A"/>
</dbReference>
<dbReference type="PROSITE" id="PS51296">
    <property type="entry name" value="RIESKE"/>
    <property type="match status" value="1"/>
</dbReference>
<comment type="cofactor">
    <cofactor evidence="1">
        <name>Fe cation</name>
        <dbReference type="ChEBI" id="CHEBI:24875"/>
    </cofactor>
</comment>
<dbReference type="PANTHER" id="PTHR43756">
    <property type="entry name" value="CHOLINE MONOOXYGENASE, CHLOROPLASTIC"/>
    <property type="match status" value="1"/>
</dbReference>
<evidence type="ECO:0000256" key="6">
    <source>
        <dbReference type="ARBA" id="ARBA00023014"/>
    </source>
</evidence>
<gene>
    <name evidence="9" type="ORF">DW352_11680</name>
</gene>
<keyword evidence="2" id="KW-0001">2Fe-2S</keyword>
<evidence type="ECO:0000259" key="8">
    <source>
        <dbReference type="PROSITE" id="PS51296"/>
    </source>
</evidence>
<proteinExistence type="predicted"/>
<evidence type="ECO:0000256" key="1">
    <source>
        <dbReference type="ARBA" id="ARBA00001962"/>
    </source>
</evidence>
<dbReference type="Pfam" id="PF00355">
    <property type="entry name" value="Rieske"/>
    <property type="match status" value="1"/>
</dbReference>
<dbReference type="SUPFAM" id="SSF55961">
    <property type="entry name" value="Bet v1-like"/>
    <property type="match status" value="1"/>
</dbReference>
<evidence type="ECO:0000313" key="10">
    <source>
        <dbReference type="Proteomes" id="UP000254889"/>
    </source>
</evidence>
<evidence type="ECO:0000256" key="3">
    <source>
        <dbReference type="ARBA" id="ARBA00022723"/>
    </source>
</evidence>
<dbReference type="OrthoDB" id="7456916at2"/>
<dbReference type="RefSeq" id="WP_115691421.1">
    <property type="nucleotide sequence ID" value="NZ_CP031417.1"/>
</dbReference>
<evidence type="ECO:0000313" key="9">
    <source>
        <dbReference type="EMBL" id="AXK81116.1"/>
    </source>
</evidence>
<evidence type="ECO:0000256" key="2">
    <source>
        <dbReference type="ARBA" id="ARBA00022714"/>
    </source>
</evidence>
<dbReference type="GO" id="GO:0051537">
    <property type="term" value="F:2 iron, 2 sulfur cluster binding"/>
    <property type="evidence" value="ECO:0007669"/>
    <property type="project" value="UniProtKB-KW"/>
</dbReference>
<dbReference type="InterPro" id="IPR036922">
    <property type="entry name" value="Rieske_2Fe-2S_sf"/>
</dbReference>
<keyword evidence="9" id="KW-0223">Dioxygenase</keyword>